<sequence length="378" mass="39545">MEWVLVNNNSPITIGPAEDDSITSPTPPLPETSHPPLTATSTQFPVPTADRGDRPAAMHYPTTVDEMLAASGTYLEVLKDIFEVNLIDVFGEVDPNPPVSPELPVSPAPSLSPAFPVFPEFPPSRPLPPPQSTSSSAAPPLLSFSPSASPTCGEDLPSVFRTPAPSSTGDHLSPPPASVPITPPRPVDTLAPPWLLPPSAPPESIGHTASPGSLVTPAPLWSAVDLPVPSVLSGSGFPLVTPPSSVPPAQPLFSGYPSPTRMLVATAPPRSPVPSVSRGLIDLSAPPGSPSLVVVPSPVIPRVHSKSSTPWLLPPSTPPWGLVLAGLWLYIWLLLLQAPPWILPPSTPHSPMDLYFGLVFVFPLSNSSPSSRAPSLLY</sequence>
<comment type="caution">
    <text evidence="2">The sequence shown here is derived from an EMBL/GenBank/DDBJ whole genome shotgun (WGS) entry which is preliminary data.</text>
</comment>
<feature type="compositionally biased region" description="Low complexity" evidence="1">
    <location>
        <begin position="132"/>
        <end position="150"/>
    </location>
</feature>
<evidence type="ECO:0000256" key="1">
    <source>
        <dbReference type="SAM" id="MobiDB-lite"/>
    </source>
</evidence>
<dbReference type="EMBL" id="RJVU01069130">
    <property type="protein sequence ID" value="ROI74433.1"/>
    <property type="molecule type" value="Genomic_DNA"/>
</dbReference>
<organism evidence="2 3">
    <name type="scientific">Anabarilius grahami</name>
    <name type="common">Kanglang fish</name>
    <name type="synonym">Barilius grahami</name>
    <dbReference type="NCBI Taxonomy" id="495550"/>
    <lineage>
        <taxon>Eukaryota</taxon>
        <taxon>Metazoa</taxon>
        <taxon>Chordata</taxon>
        <taxon>Craniata</taxon>
        <taxon>Vertebrata</taxon>
        <taxon>Euteleostomi</taxon>
        <taxon>Actinopterygii</taxon>
        <taxon>Neopterygii</taxon>
        <taxon>Teleostei</taxon>
        <taxon>Ostariophysi</taxon>
        <taxon>Cypriniformes</taxon>
        <taxon>Xenocyprididae</taxon>
        <taxon>Xenocypridinae</taxon>
        <taxon>Xenocypridinae incertae sedis</taxon>
        <taxon>Anabarilius</taxon>
    </lineage>
</organism>
<dbReference type="AlphaFoldDB" id="A0A3N0XQ50"/>
<reference evidence="2 3" key="1">
    <citation type="submission" date="2018-10" db="EMBL/GenBank/DDBJ databases">
        <title>Genome assembly for a Yunnan-Guizhou Plateau 3E fish, Anabarilius grahami (Regan), and its evolutionary and genetic applications.</title>
        <authorList>
            <person name="Jiang W."/>
        </authorList>
    </citation>
    <scope>NUCLEOTIDE SEQUENCE [LARGE SCALE GENOMIC DNA]</scope>
    <source>
        <strain evidence="2">AG-KIZ</strain>
        <tissue evidence="2">Muscle</tissue>
    </source>
</reference>
<gene>
    <name evidence="2" type="ORF">DPX16_21982</name>
</gene>
<evidence type="ECO:0000313" key="2">
    <source>
        <dbReference type="EMBL" id="ROI74433.1"/>
    </source>
</evidence>
<feature type="compositionally biased region" description="Pro residues" evidence="1">
    <location>
        <begin position="173"/>
        <end position="186"/>
    </location>
</feature>
<evidence type="ECO:0000313" key="3">
    <source>
        <dbReference type="Proteomes" id="UP000281406"/>
    </source>
</evidence>
<feature type="region of interest" description="Disordered" evidence="1">
    <location>
        <begin position="8"/>
        <end position="53"/>
    </location>
</feature>
<keyword evidence="3" id="KW-1185">Reference proteome</keyword>
<feature type="region of interest" description="Disordered" evidence="1">
    <location>
        <begin position="122"/>
        <end position="210"/>
    </location>
</feature>
<dbReference type="Proteomes" id="UP000281406">
    <property type="component" value="Unassembled WGS sequence"/>
</dbReference>
<feature type="compositionally biased region" description="Pro residues" evidence="1">
    <location>
        <begin position="122"/>
        <end position="131"/>
    </location>
</feature>
<protein>
    <submittedName>
        <fullName evidence="2">Uncharacterized protein</fullName>
    </submittedName>
</protein>
<name>A0A3N0XQ50_ANAGA</name>
<proteinExistence type="predicted"/>
<accession>A0A3N0XQ50</accession>